<evidence type="ECO:0000313" key="1">
    <source>
        <dbReference type="EMBL" id="OAY33379.1"/>
    </source>
</evidence>
<dbReference type="EMBL" id="CM004399">
    <property type="protein sequence ID" value="OAY33379.1"/>
    <property type="molecule type" value="Genomic_DNA"/>
</dbReference>
<organism evidence="1">
    <name type="scientific">Manihot esculenta</name>
    <name type="common">Cassava</name>
    <name type="synonym">Jatropha manihot</name>
    <dbReference type="NCBI Taxonomy" id="3983"/>
    <lineage>
        <taxon>Eukaryota</taxon>
        <taxon>Viridiplantae</taxon>
        <taxon>Streptophyta</taxon>
        <taxon>Embryophyta</taxon>
        <taxon>Tracheophyta</taxon>
        <taxon>Spermatophyta</taxon>
        <taxon>Magnoliopsida</taxon>
        <taxon>eudicotyledons</taxon>
        <taxon>Gunneridae</taxon>
        <taxon>Pentapetalae</taxon>
        <taxon>rosids</taxon>
        <taxon>fabids</taxon>
        <taxon>Malpighiales</taxon>
        <taxon>Euphorbiaceae</taxon>
        <taxon>Crotonoideae</taxon>
        <taxon>Manihoteae</taxon>
        <taxon>Manihot</taxon>
    </lineage>
</organism>
<accession>A0A2C9URC5</accession>
<protein>
    <submittedName>
        <fullName evidence="1">Uncharacterized protein</fullName>
    </submittedName>
</protein>
<proteinExistence type="predicted"/>
<reference evidence="1" key="1">
    <citation type="submission" date="2016-02" db="EMBL/GenBank/DDBJ databases">
        <title>WGS assembly of Manihot esculenta.</title>
        <authorList>
            <person name="Bredeson J.V."/>
            <person name="Prochnik S.E."/>
            <person name="Lyons J.B."/>
            <person name="Schmutz J."/>
            <person name="Grimwood J."/>
            <person name="Vrebalov J."/>
            <person name="Bart R.S."/>
            <person name="Amuge T."/>
            <person name="Ferguson M.E."/>
            <person name="Green R."/>
            <person name="Putnam N."/>
            <person name="Stites J."/>
            <person name="Rounsley S."/>
            <person name="Rokhsar D.S."/>
        </authorList>
    </citation>
    <scope>NUCLEOTIDE SEQUENCE [LARGE SCALE GENOMIC DNA]</scope>
    <source>
        <tissue evidence="1">Leaf</tissue>
    </source>
</reference>
<name>A0A2C9URC5_MANES</name>
<gene>
    <name evidence="1" type="ORF">MANES_13G090800</name>
</gene>
<dbReference type="AlphaFoldDB" id="A0A2C9URC5"/>
<sequence>MPNDSRRTPIAGNACGWRNWDKKARRRRGGELLCDPVKW</sequence>